<dbReference type="PANTHER" id="PTHR10196:SF69">
    <property type="entry name" value="GLYCEROL KINASE"/>
    <property type="match status" value="1"/>
</dbReference>
<accession>A0A8J3GEM0</accession>
<comment type="caution">
    <text evidence="5">The sequence shown here is derived from an EMBL/GenBank/DDBJ whole genome shotgun (WGS) entry which is preliminary data.</text>
</comment>
<dbReference type="GO" id="GO:0006071">
    <property type="term" value="P:glycerol metabolic process"/>
    <property type="evidence" value="ECO:0007669"/>
    <property type="project" value="TreeGrafter"/>
</dbReference>
<dbReference type="AlphaFoldDB" id="A0A8J3GEM0"/>
<keyword evidence="6" id="KW-1185">Reference proteome</keyword>
<organism evidence="5 6">
    <name type="scientific">Limoniibacter endophyticus</name>
    <dbReference type="NCBI Taxonomy" id="1565040"/>
    <lineage>
        <taxon>Bacteria</taxon>
        <taxon>Pseudomonadati</taxon>
        <taxon>Pseudomonadota</taxon>
        <taxon>Alphaproteobacteria</taxon>
        <taxon>Hyphomicrobiales</taxon>
        <taxon>Bartonellaceae</taxon>
        <taxon>Limoniibacter</taxon>
    </lineage>
</organism>
<dbReference type="Proteomes" id="UP000641137">
    <property type="component" value="Unassembled WGS sequence"/>
</dbReference>
<dbReference type="InterPro" id="IPR018484">
    <property type="entry name" value="FGGY_N"/>
</dbReference>
<evidence type="ECO:0000259" key="4">
    <source>
        <dbReference type="Pfam" id="PF00370"/>
    </source>
</evidence>
<gene>
    <name evidence="5" type="ORF">GCM10010136_01680</name>
</gene>
<comment type="similarity">
    <text evidence="1">Belongs to the FGGY kinase family.</text>
</comment>
<evidence type="ECO:0000256" key="3">
    <source>
        <dbReference type="ARBA" id="ARBA00022777"/>
    </source>
</evidence>
<reference evidence="5" key="2">
    <citation type="submission" date="2020-09" db="EMBL/GenBank/DDBJ databases">
        <authorList>
            <person name="Sun Q."/>
            <person name="Kim S."/>
        </authorList>
    </citation>
    <scope>NUCLEOTIDE SEQUENCE</scope>
    <source>
        <strain evidence="5">KCTC 42097</strain>
    </source>
</reference>
<dbReference type="SUPFAM" id="SSF53067">
    <property type="entry name" value="Actin-like ATPase domain"/>
    <property type="match status" value="1"/>
</dbReference>
<feature type="domain" description="Carbohydrate kinase FGGY N-terminal" evidence="4">
    <location>
        <begin position="6"/>
        <end position="120"/>
    </location>
</feature>
<evidence type="ECO:0000313" key="6">
    <source>
        <dbReference type="Proteomes" id="UP000641137"/>
    </source>
</evidence>
<evidence type="ECO:0000313" key="5">
    <source>
        <dbReference type="EMBL" id="GHC61235.1"/>
    </source>
</evidence>
<dbReference type="PANTHER" id="PTHR10196">
    <property type="entry name" value="SUGAR KINASE"/>
    <property type="match status" value="1"/>
</dbReference>
<dbReference type="GO" id="GO:0004370">
    <property type="term" value="F:glycerol kinase activity"/>
    <property type="evidence" value="ECO:0007669"/>
    <property type="project" value="TreeGrafter"/>
</dbReference>
<dbReference type="EMBL" id="BMZO01000001">
    <property type="protein sequence ID" value="GHC61235.1"/>
    <property type="molecule type" value="Genomic_DNA"/>
</dbReference>
<proteinExistence type="inferred from homology"/>
<protein>
    <recommendedName>
        <fullName evidence="4">Carbohydrate kinase FGGY N-terminal domain-containing protein</fullName>
    </recommendedName>
</protein>
<evidence type="ECO:0000256" key="1">
    <source>
        <dbReference type="ARBA" id="ARBA00009156"/>
    </source>
</evidence>
<reference evidence="5" key="1">
    <citation type="journal article" date="2014" name="Int. J. Syst. Evol. Microbiol.">
        <title>Complete genome sequence of Corynebacterium casei LMG S-19264T (=DSM 44701T), isolated from a smear-ripened cheese.</title>
        <authorList>
            <consortium name="US DOE Joint Genome Institute (JGI-PGF)"/>
            <person name="Walter F."/>
            <person name="Albersmeier A."/>
            <person name="Kalinowski J."/>
            <person name="Ruckert C."/>
        </authorList>
    </citation>
    <scope>NUCLEOTIDE SEQUENCE</scope>
    <source>
        <strain evidence="5">KCTC 42097</strain>
    </source>
</reference>
<keyword evidence="2" id="KW-0808">Transferase</keyword>
<dbReference type="InterPro" id="IPR043129">
    <property type="entry name" value="ATPase_NBD"/>
</dbReference>
<evidence type="ECO:0000256" key="2">
    <source>
        <dbReference type="ARBA" id="ARBA00022679"/>
    </source>
</evidence>
<sequence length="131" mass="14421">MAEKFVLAIDQGTTSTRAILFDEKMRTVAIDQREFRQIFPHSGWVEHDPEEIFATVVTTCRGAIDKAGITAGEIASIGITNQRETVVLWDKKSGKPAHNAIVWQDRRTAHMCRDLKASGRSAGDGADRAPA</sequence>
<dbReference type="GO" id="GO:0005829">
    <property type="term" value="C:cytosol"/>
    <property type="evidence" value="ECO:0007669"/>
    <property type="project" value="TreeGrafter"/>
</dbReference>
<name>A0A8J3GEM0_9HYPH</name>
<keyword evidence="3" id="KW-0418">Kinase</keyword>
<dbReference type="Pfam" id="PF00370">
    <property type="entry name" value="FGGY_N"/>
    <property type="match status" value="1"/>
</dbReference>
<dbReference type="Gene3D" id="3.30.420.40">
    <property type="match status" value="1"/>
</dbReference>